<dbReference type="AlphaFoldDB" id="A0A1W1CEZ1"/>
<protein>
    <submittedName>
        <fullName evidence="1">Uncharacterized protein</fullName>
    </submittedName>
</protein>
<accession>A0A1W1CEZ1</accession>
<dbReference type="EMBL" id="FPHE01000131">
    <property type="protein sequence ID" value="SFV64272.1"/>
    <property type="molecule type" value="Genomic_DNA"/>
</dbReference>
<sequence length="168" mass="19132">MRFILIVLIAFSLVDAGGVLKVEWPKTTTQQEKSMKPYPKVLKDGIKEVTLPVYLPRYYIYKKNISIVSDKNFYAITIFLKGASLMITGDRTYQQKVKLGGKQLKTKMKAVDTKFVRAEGIISIDFNRHGVNYSLALECDSPSRDKRCIEDSFLKRVYRGLVIVGGKK</sequence>
<reference evidence="1" key="1">
    <citation type="submission" date="2016-10" db="EMBL/GenBank/DDBJ databases">
        <authorList>
            <person name="de Groot N.N."/>
        </authorList>
    </citation>
    <scope>NUCLEOTIDE SEQUENCE</scope>
</reference>
<organism evidence="1">
    <name type="scientific">hydrothermal vent metagenome</name>
    <dbReference type="NCBI Taxonomy" id="652676"/>
    <lineage>
        <taxon>unclassified sequences</taxon>
        <taxon>metagenomes</taxon>
        <taxon>ecological metagenomes</taxon>
    </lineage>
</organism>
<evidence type="ECO:0000313" key="1">
    <source>
        <dbReference type="EMBL" id="SFV64272.1"/>
    </source>
</evidence>
<name>A0A1W1CEZ1_9ZZZZ</name>
<gene>
    <name evidence="1" type="ORF">MNB_SV-12-817</name>
</gene>
<proteinExistence type="predicted"/>